<sequence>MAGLCEGGAEPVGSLKAIYVIRTRSLNWAGHVIRVDDCTSAKQIYMNTSNNRRPLERPRNRWKDEIQKECMKMRITNWEELAKDRTERKRFVKSTCSRHAP</sequence>
<dbReference type="Proteomes" id="UP001148838">
    <property type="component" value="Unassembled WGS sequence"/>
</dbReference>
<name>A0ABQ8S174_PERAM</name>
<organism evidence="1 2">
    <name type="scientific">Periplaneta americana</name>
    <name type="common">American cockroach</name>
    <name type="synonym">Blatta americana</name>
    <dbReference type="NCBI Taxonomy" id="6978"/>
    <lineage>
        <taxon>Eukaryota</taxon>
        <taxon>Metazoa</taxon>
        <taxon>Ecdysozoa</taxon>
        <taxon>Arthropoda</taxon>
        <taxon>Hexapoda</taxon>
        <taxon>Insecta</taxon>
        <taxon>Pterygota</taxon>
        <taxon>Neoptera</taxon>
        <taxon>Polyneoptera</taxon>
        <taxon>Dictyoptera</taxon>
        <taxon>Blattodea</taxon>
        <taxon>Blattoidea</taxon>
        <taxon>Blattidae</taxon>
        <taxon>Blattinae</taxon>
        <taxon>Periplaneta</taxon>
    </lineage>
</organism>
<dbReference type="EMBL" id="JAJSOF020000038">
    <property type="protein sequence ID" value="KAJ4427687.1"/>
    <property type="molecule type" value="Genomic_DNA"/>
</dbReference>
<accession>A0ABQ8S174</accession>
<comment type="caution">
    <text evidence="1">The sequence shown here is derived from an EMBL/GenBank/DDBJ whole genome shotgun (WGS) entry which is preliminary data.</text>
</comment>
<keyword evidence="2" id="KW-1185">Reference proteome</keyword>
<proteinExistence type="predicted"/>
<protein>
    <submittedName>
        <fullName evidence="1">Uncharacterized protein</fullName>
    </submittedName>
</protein>
<gene>
    <name evidence="1" type="ORF">ANN_25336</name>
</gene>
<evidence type="ECO:0000313" key="2">
    <source>
        <dbReference type="Proteomes" id="UP001148838"/>
    </source>
</evidence>
<evidence type="ECO:0000313" key="1">
    <source>
        <dbReference type="EMBL" id="KAJ4427687.1"/>
    </source>
</evidence>
<reference evidence="1 2" key="1">
    <citation type="journal article" date="2022" name="Allergy">
        <title>Genome assembly and annotation of Periplaneta americana reveal a comprehensive cockroach allergen profile.</title>
        <authorList>
            <person name="Wang L."/>
            <person name="Xiong Q."/>
            <person name="Saelim N."/>
            <person name="Wang L."/>
            <person name="Nong W."/>
            <person name="Wan A.T."/>
            <person name="Shi M."/>
            <person name="Liu X."/>
            <person name="Cao Q."/>
            <person name="Hui J.H.L."/>
            <person name="Sookrung N."/>
            <person name="Leung T.F."/>
            <person name="Tungtrongchitr A."/>
            <person name="Tsui S.K.W."/>
        </authorList>
    </citation>
    <scope>NUCLEOTIDE SEQUENCE [LARGE SCALE GENOMIC DNA]</scope>
    <source>
        <strain evidence="1">PWHHKU_190912</strain>
    </source>
</reference>